<dbReference type="AlphaFoldDB" id="A0A974DX96"/>
<dbReference type="EMBL" id="CM004466">
    <property type="protein sequence ID" value="OCT99225.1"/>
    <property type="molecule type" value="Genomic_DNA"/>
</dbReference>
<proteinExistence type="predicted"/>
<sequence>MLSFAYLHRDHVPPWPSLIIILTARPDHKDKCRWAPHSPMWRAAGVVQRDMRRYCSWLGQKCVVGRWEGGGSQARRVISIAR</sequence>
<reference evidence="2" key="1">
    <citation type="journal article" date="2016" name="Nature">
        <title>Genome evolution in the allotetraploid frog Xenopus laevis.</title>
        <authorList>
            <person name="Session A.M."/>
            <person name="Uno Y."/>
            <person name="Kwon T."/>
            <person name="Chapman J.A."/>
            <person name="Toyoda A."/>
            <person name="Takahashi S."/>
            <person name="Fukui A."/>
            <person name="Hikosaka A."/>
            <person name="Suzuki A."/>
            <person name="Kondo M."/>
            <person name="van Heeringen S.J."/>
            <person name="Quigley I."/>
            <person name="Heinz S."/>
            <person name="Ogino H."/>
            <person name="Ochi H."/>
            <person name="Hellsten U."/>
            <person name="Lyons J.B."/>
            <person name="Simakov O."/>
            <person name="Putnam N."/>
            <person name="Stites J."/>
            <person name="Kuroki Y."/>
            <person name="Tanaka T."/>
            <person name="Michiue T."/>
            <person name="Watanabe M."/>
            <person name="Bogdanovic O."/>
            <person name="Lister R."/>
            <person name="Georgiou G."/>
            <person name="Paranjpe S.S."/>
            <person name="van Kruijsbergen I."/>
            <person name="Shu S."/>
            <person name="Carlson J."/>
            <person name="Kinoshita T."/>
            <person name="Ohta Y."/>
            <person name="Mawaribuchi S."/>
            <person name="Jenkins J."/>
            <person name="Grimwood J."/>
            <person name="Schmutz J."/>
            <person name="Mitros T."/>
            <person name="Mozaffari S.V."/>
            <person name="Suzuki Y."/>
            <person name="Haramoto Y."/>
            <person name="Yamamoto T.S."/>
            <person name="Takagi C."/>
            <person name="Heald R."/>
            <person name="Miller K."/>
            <person name="Haudenschild C."/>
            <person name="Kitzman J."/>
            <person name="Nakayama T."/>
            <person name="Izutsu Y."/>
            <person name="Robert J."/>
            <person name="Fortriede J."/>
            <person name="Burns K."/>
            <person name="Lotay V."/>
            <person name="Karimi K."/>
            <person name="Yasuoka Y."/>
            <person name="Dichmann D.S."/>
            <person name="Flajnik M.F."/>
            <person name="Houston D.W."/>
            <person name="Shendure J."/>
            <person name="DuPasquier L."/>
            <person name="Vize P.D."/>
            <person name="Zorn A.M."/>
            <person name="Ito M."/>
            <person name="Marcotte E.M."/>
            <person name="Wallingford J.B."/>
            <person name="Ito Y."/>
            <person name="Asashima M."/>
            <person name="Ueno N."/>
            <person name="Matsuda Y."/>
            <person name="Veenstra G.J."/>
            <person name="Fujiyama A."/>
            <person name="Harland R.M."/>
            <person name="Taira M."/>
            <person name="Rokhsar D.S."/>
        </authorList>
    </citation>
    <scope>NUCLEOTIDE SEQUENCE [LARGE SCALE GENOMIC DNA]</scope>
    <source>
        <strain evidence="2">J</strain>
    </source>
</reference>
<name>A0A974DX96_XENLA</name>
<accession>A0A974DX96</accession>
<evidence type="ECO:0000313" key="1">
    <source>
        <dbReference type="EMBL" id="OCT99225.1"/>
    </source>
</evidence>
<evidence type="ECO:0000313" key="2">
    <source>
        <dbReference type="Proteomes" id="UP000694892"/>
    </source>
</evidence>
<dbReference type="Proteomes" id="UP000694892">
    <property type="component" value="Chromosome 1L"/>
</dbReference>
<protein>
    <submittedName>
        <fullName evidence="1">Uncharacterized protein</fullName>
    </submittedName>
</protein>
<organism evidence="1 2">
    <name type="scientific">Xenopus laevis</name>
    <name type="common">African clawed frog</name>
    <dbReference type="NCBI Taxonomy" id="8355"/>
    <lineage>
        <taxon>Eukaryota</taxon>
        <taxon>Metazoa</taxon>
        <taxon>Chordata</taxon>
        <taxon>Craniata</taxon>
        <taxon>Vertebrata</taxon>
        <taxon>Euteleostomi</taxon>
        <taxon>Amphibia</taxon>
        <taxon>Batrachia</taxon>
        <taxon>Anura</taxon>
        <taxon>Pipoidea</taxon>
        <taxon>Pipidae</taxon>
        <taxon>Xenopodinae</taxon>
        <taxon>Xenopus</taxon>
        <taxon>Xenopus</taxon>
    </lineage>
</organism>
<gene>
    <name evidence="1" type="ORF">XELAEV_18005012mg</name>
</gene>